<keyword evidence="1" id="KW-1133">Transmembrane helix</keyword>
<name>A0A2M6YBT9_9BACT</name>
<reference evidence="3" key="1">
    <citation type="submission" date="2017-09" db="EMBL/GenBank/DDBJ databases">
        <title>Depth-based differentiation of microbial function through sediment-hosted aquifers and enrichment of novel symbionts in the deep terrestrial subsurface.</title>
        <authorList>
            <person name="Probst A.J."/>
            <person name="Ladd B."/>
            <person name="Jarett J.K."/>
            <person name="Geller-Mcgrath D.E."/>
            <person name="Sieber C.M.K."/>
            <person name="Emerson J.B."/>
            <person name="Anantharaman K."/>
            <person name="Thomas B.C."/>
            <person name="Malmstrom R."/>
            <person name="Stieglmeier M."/>
            <person name="Klingl A."/>
            <person name="Woyke T."/>
            <person name="Ryan C.M."/>
            <person name="Banfield J.F."/>
        </authorList>
    </citation>
    <scope>NUCLEOTIDE SEQUENCE [LARGE SCALE GENOMIC DNA]</scope>
</reference>
<dbReference type="EMBL" id="PEXI01000077">
    <property type="protein sequence ID" value="PIU24167.1"/>
    <property type="molecule type" value="Genomic_DNA"/>
</dbReference>
<organism evidence="2 3">
    <name type="scientific">Candidatus Berkelbacteria bacterium CG08_land_8_20_14_0_20_39_8</name>
    <dbReference type="NCBI Taxonomy" id="1974511"/>
    <lineage>
        <taxon>Bacteria</taxon>
        <taxon>Candidatus Berkelbacteria</taxon>
    </lineage>
</organism>
<protein>
    <recommendedName>
        <fullName evidence="4">PsbP C-terminal domain-containing protein</fullName>
    </recommendedName>
</protein>
<sequence length="219" mass="24832">MSNFWKIFISVIATVIIVGGEVYYLMQKQIDSIRSDNQSKMNELDDQLKGLQSSDTTTSTDETADWKTYTNTDYKFSFKYPSDWTLNSNDEKAVTVNSPENQAAKQKVDSGEMNGEGYMSDITFYSYNSLSEADGNNPKKWTNISDMISDKGYFPNGLIKTSLTGQTAYEGIEGGFGQYYIYVLQKDSKIFKVLFGNVETKDKLTLIDKKILSTFQFTK</sequence>
<evidence type="ECO:0000313" key="3">
    <source>
        <dbReference type="Proteomes" id="UP000229896"/>
    </source>
</evidence>
<proteinExistence type="predicted"/>
<evidence type="ECO:0008006" key="4">
    <source>
        <dbReference type="Google" id="ProtNLM"/>
    </source>
</evidence>
<feature type="transmembrane region" description="Helical" evidence="1">
    <location>
        <begin position="7"/>
        <end position="26"/>
    </location>
</feature>
<comment type="caution">
    <text evidence="2">The sequence shown here is derived from an EMBL/GenBank/DDBJ whole genome shotgun (WGS) entry which is preliminary data.</text>
</comment>
<accession>A0A2M6YBT9</accession>
<dbReference type="AlphaFoldDB" id="A0A2M6YBT9"/>
<keyword evidence="1" id="KW-0472">Membrane</keyword>
<evidence type="ECO:0000256" key="1">
    <source>
        <dbReference type="SAM" id="Phobius"/>
    </source>
</evidence>
<dbReference type="Proteomes" id="UP000229896">
    <property type="component" value="Unassembled WGS sequence"/>
</dbReference>
<keyword evidence="1" id="KW-0812">Transmembrane</keyword>
<gene>
    <name evidence="2" type="ORF">COT12_02445</name>
</gene>
<evidence type="ECO:0000313" key="2">
    <source>
        <dbReference type="EMBL" id="PIU24167.1"/>
    </source>
</evidence>